<evidence type="ECO:0000313" key="1">
    <source>
        <dbReference type="EMBL" id="MDP9613108.1"/>
    </source>
</evidence>
<gene>
    <name evidence="1" type="ORF">JOF35_005446</name>
</gene>
<dbReference type="Proteomes" id="UP001234880">
    <property type="component" value="Unassembled WGS sequence"/>
</dbReference>
<dbReference type="InterPro" id="IPR054284">
    <property type="entry name" value="DUF7019"/>
</dbReference>
<protein>
    <submittedName>
        <fullName evidence="1">Uncharacterized protein</fullName>
    </submittedName>
</protein>
<reference evidence="1 2" key="1">
    <citation type="submission" date="2023-07" db="EMBL/GenBank/DDBJ databases">
        <title>Sequencing the genomes of 1000 actinobacteria strains.</title>
        <authorList>
            <person name="Klenk H.-P."/>
        </authorList>
    </citation>
    <scope>NUCLEOTIDE SEQUENCE [LARGE SCALE GENOMIC DNA]</scope>
    <source>
        <strain evidence="1 2">DSM 41600</strain>
    </source>
</reference>
<keyword evidence="2" id="KW-1185">Reference proteome</keyword>
<dbReference type="EMBL" id="JAURUE010000002">
    <property type="protein sequence ID" value="MDP9613108.1"/>
    <property type="molecule type" value="Genomic_DNA"/>
</dbReference>
<dbReference type="RefSeq" id="WP_307111448.1">
    <property type="nucleotide sequence ID" value="NZ_JAURUE010000002.1"/>
</dbReference>
<evidence type="ECO:0000313" key="2">
    <source>
        <dbReference type="Proteomes" id="UP001234880"/>
    </source>
</evidence>
<dbReference type="NCBIfam" id="NF040893">
    <property type="entry name" value="SAVMC3_10250"/>
    <property type="match status" value="1"/>
</dbReference>
<comment type="caution">
    <text evidence="1">The sequence shown here is derived from an EMBL/GenBank/DDBJ whole genome shotgun (WGS) entry which is preliminary data.</text>
</comment>
<organism evidence="1 2">
    <name type="scientific">Streptomyces demainii</name>
    <dbReference type="NCBI Taxonomy" id="588122"/>
    <lineage>
        <taxon>Bacteria</taxon>
        <taxon>Bacillati</taxon>
        <taxon>Actinomycetota</taxon>
        <taxon>Actinomycetes</taxon>
        <taxon>Kitasatosporales</taxon>
        <taxon>Streptomycetaceae</taxon>
        <taxon>Streptomyces</taxon>
    </lineage>
</organism>
<name>A0ABT9KXD9_9ACTN</name>
<sequence>MRELLYLSSAKLGEFLPEQSGGFPNRALEAEVSALGAGMRLAMGEPPAAEESLGQRLERVLTHVSAKCEAHTSVPGSCESLAAYDWIEFTGLFRHGPRVRDWGLNDRGVYTFMSLEDPSCSLGRGEPCPGVQVILCGSLKHVLTEFDAPPTRMGSGSDWLHDLAAALAEREAQGATSLPDNLHSTSQRDKEFAARSAYDMLLTDYEGPAYLHGHARALCNFSPGLWQHRLIVATPLYVEAVSRPRLGAIEITTERPASVGIWQRFRRTVHRGTGRP</sequence>
<accession>A0ABT9KXD9</accession>
<proteinExistence type="predicted"/>